<evidence type="ECO:0000256" key="1">
    <source>
        <dbReference type="ARBA" id="ARBA00009249"/>
    </source>
</evidence>
<comment type="similarity">
    <text evidence="1 4">Belongs to the GcvH family.</text>
</comment>
<sequence length="182" mass="19791">MLASVFRSATRSALPRMAMASSSSITPMYLRAAPRFVRFSSSNTLTKNSPVTQYASSDPVVKYTEEHEWIAVFPDNVAFIGITGYAADALGDATYVETLAAGDSAEAGDSIGSVESVKSASEIYAPVSCEILEGNTDLSEKPNLINEDPTGKAWIAKVKITEPEQLDELYTFEKYEEFLKSH</sequence>
<evidence type="ECO:0000259" key="5">
    <source>
        <dbReference type="PROSITE" id="PS50968"/>
    </source>
</evidence>
<dbReference type="PANTHER" id="PTHR11715">
    <property type="entry name" value="GLYCINE CLEAVAGE SYSTEM H PROTEIN"/>
    <property type="match status" value="1"/>
</dbReference>
<accession>A0A5E8BFW5</accession>
<dbReference type="GO" id="GO:0005960">
    <property type="term" value="C:glycine cleavage complex"/>
    <property type="evidence" value="ECO:0007669"/>
    <property type="project" value="UniProtKB-UniRule"/>
</dbReference>
<evidence type="ECO:0000256" key="2">
    <source>
        <dbReference type="ARBA" id="ARBA00022823"/>
    </source>
</evidence>
<dbReference type="GeneID" id="43581613"/>
<dbReference type="NCBIfam" id="TIGR00527">
    <property type="entry name" value="gcvH"/>
    <property type="match status" value="1"/>
</dbReference>
<dbReference type="GO" id="GO:0009249">
    <property type="term" value="P:protein lipoylation"/>
    <property type="evidence" value="ECO:0007669"/>
    <property type="project" value="TreeGrafter"/>
</dbReference>
<dbReference type="HAMAP" id="MF_00272">
    <property type="entry name" value="GcvH"/>
    <property type="match status" value="1"/>
</dbReference>
<dbReference type="InterPro" id="IPR002930">
    <property type="entry name" value="GCV_H"/>
</dbReference>
<dbReference type="InterPro" id="IPR033753">
    <property type="entry name" value="GCV_H/Fam206"/>
</dbReference>
<reference evidence="6 7" key="1">
    <citation type="submission" date="2019-09" db="EMBL/GenBank/DDBJ databases">
        <authorList>
            <person name="Brejova B."/>
        </authorList>
    </citation>
    <scope>NUCLEOTIDE SEQUENCE [LARGE SCALE GENOMIC DNA]</scope>
</reference>
<dbReference type="Proteomes" id="UP000398389">
    <property type="component" value="Unassembled WGS sequence"/>
</dbReference>
<dbReference type="AlphaFoldDB" id="A0A5E8BFW5"/>
<keyword evidence="4" id="KW-0496">Mitochondrion</keyword>
<protein>
    <recommendedName>
        <fullName evidence="4">Glycine cleavage system H protein</fullName>
    </recommendedName>
</protein>
<evidence type="ECO:0000313" key="7">
    <source>
        <dbReference type="Proteomes" id="UP000398389"/>
    </source>
</evidence>
<dbReference type="OrthoDB" id="10264154at2759"/>
<feature type="domain" description="Lipoyl-binding" evidence="5">
    <location>
        <begin position="77"/>
        <end position="159"/>
    </location>
</feature>
<dbReference type="PANTHER" id="PTHR11715:SF3">
    <property type="entry name" value="GLYCINE CLEAVAGE SYSTEM H PROTEIN-RELATED"/>
    <property type="match status" value="1"/>
</dbReference>
<keyword evidence="2 3" id="KW-0450">Lipoyl</keyword>
<dbReference type="CDD" id="cd06848">
    <property type="entry name" value="GCS_H"/>
    <property type="match status" value="1"/>
</dbReference>
<evidence type="ECO:0000313" key="6">
    <source>
        <dbReference type="EMBL" id="VVT50534.1"/>
    </source>
</evidence>
<evidence type="ECO:0000256" key="3">
    <source>
        <dbReference type="PIRSR" id="PIRSR617453-50"/>
    </source>
</evidence>
<dbReference type="InterPro" id="IPR011053">
    <property type="entry name" value="Single_hybrid_motif"/>
</dbReference>
<dbReference type="EMBL" id="CABVLU010000002">
    <property type="protein sequence ID" value="VVT50534.1"/>
    <property type="molecule type" value="Genomic_DNA"/>
</dbReference>
<dbReference type="RefSeq" id="XP_031853404.1">
    <property type="nucleotide sequence ID" value="XM_031997513.1"/>
</dbReference>
<dbReference type="SUPFAM" id="SSF51230">
    <property type="entry name" value="Single hybrid motif"/>
    <property type="match status" value="1"/>
</dbReference>
<comment type="subunit">
    <text evidence="4">The glycine cleavage system is composed of four proteins: P, T, L and H.</text>
</comment>
<dbReference type="GO" id="GO:0019464">
    <property type="term" value="P:glycine decarboxylation via glycine cleavage system"/>
    <property type="evidence" value="ECO:0007669"/>
    <property type="project" value="UniProtKB-UniRule"/>
</dbReference>
<name>A0A5E8BFW5_9ASCO</name>
<comment type="subcellular location">
    <subcellularLocation>
        <location evidence="4">Mitochondrion</location>
    </subcellularLocation>
</comment>
<dbReference type="GO" id="GO:0005739">
    <property type="term" value="C:mitochondrion"/>
    <property type="evidence" value="ECO:0007669"/>
    <property type="project" value="UniProtKB-SubCell"/>
</dbReference>
<organism evidence="6 7">
    <name type="scientific">Magnusiomyces paraingens</name>
    <dbReference type="NCBI Taxonomy" id="2606893"/>
    <lineage>
        <taxon>Eukaryota</taxon>
        <taxon>Fungi</taxon>
        <taxon>Dikarya</taxon>
        <taxon>Ascomycota</taxon>
        <taxon>Saccharomycotina</taxon>
        <taxon>Dipodascomycetes</taxon>
        <taxon>Dipodascales</taxon>
        <taxon>Dipodascaceae</taxon>
        <taxon>Magnusiomyces</taxon>
    </lineage>
</organism>
<dbReference type="NCBIfam" id="NF002270">
    <property type="entry name" value="PRK01202.1"/>
    <property type="match status" value="1"/>
</dbReference>
<dbReference type="Gene3D" id="2.40.50.100">
    <property type="match status" value="1"/>
</dbReference>
<dbReference type="PROSITE" id="PS50968">
    <property type="entry name" value="BIOTINYL_LIPOYL"/>
    <property type="match status" value="1"/>
</dbReference>
<comment type="cofactor">
    <cofactor evidence="4">
        <name>(R)-lipoate</name>
        <dbReference type="ChEBI" id="CHEBI:83088"/>
    </cofactor>
    <text evidence="4">Binds 1 lipoyl cofactor covalently.</text>
</comment>
<gene>
    <name evidence="6" type="ORF">SAPINGB_P002795</name>
</gene>
<keyword evidence="4" id="KW-0809">Transit peptide</keyword>
<dbReference type="Pfam" id="PF01597">
    <property type="entry name" value="GCV_H"/>
    <property type="match status" value="1"/>
</dbReference>
<dbReference type="InterPro" id="IPR017453">
    <property type="entry name" value="GCV_H_sub"/>
</dbReference>
<evidence type="ECO:0000256" key="4">
    <source>
        <dbReference type="RuleBase" id="RU364055"/>
    </source>
</evidence>
<keyword evidence="7" id="KW-1185">Reference proteome</keyword>
<proteinExistence type="inferred from homology"/>
<comment type="function">
    <text evidence="4">The H protein shuttles the methylamine group of glycine from the P protein to the T protein.</text>
</comment>
<feature type="modified residue" description="N6-lipoyllysine" evidence="3">
    <location>
        <position position="118"/>
    </location>
</feature>
<dbReference type="InterPro" id="IPR000089">
    <property type="entry name" value="Biotin_lipoyl"/>
</dbReference>